<dbReference type="InterPro" id="IPR058355">
    <property type="entry name" value="DUF8042"/>
</dbReference>
<reference evidence="3" key="1">
    <citation type="submission" date="2013-03" db="EMBL/GenBank/DDBJ databases">
        <title>Draft genome sequence of Bacillus firmus DS1.</title>
        <authorList>
            <person name="Peng D."/>
            <person name="Zhu L."/>
            <person name="Sun M."/>
        </authorList>
    </citation>
    <scope>NUCLEOTIDE SEQUENCE [LARGE SCALE GENOMIC DNA]</scope>
    <source>
        <strain evidence="3">DS1</strain>
    </source>
</reference>
<comment type="caution">
    <text evidence="2">The sequence shown here is derived from an EMBL/GenBank/DDBJ whole genome shotgun (WGS) entry which is preliminary data.</text>
</comment>
<evidence type="ECO:0000259" key="1">
    <source>
        <dbReference type="Pfam" id="PF26154"/>
    </source>
</evidence>
<dbReference type="Pfam" id="PF26154">
    <property type="entry name" value="DUF8042"/>
    <property type="match status" value="1"/>
</dbReference>
<dbReference type="AlphaFoldDB" id="W7L8B2"/>
<dbReference type="OrthoDB" id="2874105at2"/>
<dbReference type="PATRIC" id="fig|1307436.3.peg.1715"/>
<reference evidence="2 3" key="2">
    <citation type="journal article" date="2016" name="Sci. Rep.">
        <title>A novel serine protease, Sep1, from Bacillus firmus DS-1 has nematicidal activity and degrades multiple intestinal-associated nematode proteins.</title>
        <authorList>
            <person name="Geng C."/>
            <person name="Nie X."/>
            <person name="Tang Z."/>
            <person name="Zhang Y."/>
            <person name="Lin J."/>
            <person name="Sun M."/>
            <person name="Peng D."/>
        </authorList>
    </citation>
    <scope>NUCLEOTIDE SEQUENCE [LARGE SCALE GENOMIC DNA]</scope>
    <source>
        <strain evidence="2 3">DS1</strain>
    </source>
</reference>
<name>W7L8B2_CYTFI</name>
<evidence type="ECO:0000313" key="2">
    <source>
        <dbReference type="EMBL" id="EWG11497.1"/>
    </source>
</evidence>
<protein>
    <recommendedName>
        <fullName evidence="1">DUF8042 domain-containing protein</fullName>
    </recommendedName>
</protein>
<dbReference type="RefSeq" id="WP_035329180.1">
    <property type="nucleotide sequence ID" value="NZ_APVL01000005.1"/>
</dbReference>
<dbReference type="Proteomes" id="UP000019270">
    <property type="component" value="Unassembled WGS sequence"/>
</dbReference>
<evidence type="ECO:0000313" key="3">
    <source>
        <dbReference type="Proteomes" id="UP000019270"/>
    </source>
</evidence>
<organism evidence="2 3">
    <name type="scientific">Cytobacillus firmus DS1</name>
    <dbReference type="NCBI Taxonomy" id="1307436"/>
    <lineage>
        <taxon>Bacteria</taxon>
        <taxon>Bacillati</taxon>
        <taxon>Bacillota</taxon>
        <taxon>Bacilli</taxon>
        <taxon>Bacillales</taxon>
        <taxon>Bacillaceae</taxon>
        <taxon>Cytobacillus</taxon>
    </lineage>
</organism>
<gene>
    <name evidence="2" type="ORF">PBF_08093</name>
</gene>
<feature type="domain" description="DUF8042" evidence="1">
    <location>
        <begin position="1"/>
        <end position="61"/>
    </location>
</feature>
<accession>W7L8B2</accession>
<dbReference type="EMBL" id="APVL01000005">
    <property type="protein sequence ID" value="EWG11497.1"/>
    <property type="molecule type" value="Genomic_DNA"/>
</dbReference>
<proteinExistence type="predicted"/>
<sequence length="64" mass="7503">MEKYIEVMKQCLEISETILEGLHHIQKLLSEGKFEQTIYLYEDVLLAYSTIENSVEPLKEKANQ</sequence>